<dbReference type="PANTHER" id="PTHR38420">
    <property type="entry name" value="AP-4-A PHOSPHORYLASE II"/>
    <property type="match status" value="1"/>
</dbReference>
<evidence type="ECO:0000259" key="3">
    <source>
        <dbReference type="Pfam" id="PF19327"/>
    </source>
</evidence>
<dbReference type="Pfam" id="PF19327">
    <property type="entry name" value="Ap4A_phos_N"/>
    <property type="match status" value="1"/>
</dbReference>
<dbReference type="OrthoDB" id="10267950at2759"/>
<dbReference type="SUPFAM" id="SSF54197">
    <property type="entry name" value="HIT-like"/>
    <property type="match status" value="1"/>
</dbReference>
<evidence type="ECO:0000259" key="2">
    <source>
        <dbReference type="Pfam" id="PF09830"/>
    </source>
</evidence>
<dbReference type="Proteomes" id="UP000054350">
    <property type="component" value="Unassembled WGS sequence"/>
</dbReference>
<accession>A0A0L0TEF5</accession>
<evidence type="ECO:0000256" key="1">
    <source>
        <dbReference type="PIRSR" id="PIRSR000846-1"/>
    </source>
</evidence>
<feature type="domain" description="Ap4A phosphorylase 1/2 N-terminal" evidence="3">
    <location>
        <begin position="3"/>
        <end position="161"/>
    </location>
</feature>
<dbReference type="GO" id="GO:0009117">
    <property type="term" value="P:nucleotide metabolic process"/>
    <property type="evidence" value="ECO:0007669"/>
    <property type="project" value="InterPro"/>
</dbReference>
<sequence>MSQQLAARIARVFQDARAAGRLVFTATTQIGITDPITGHKISVLHAPSLAKKPGQQPKPVANANKKPNPFLPYDPAMWVADLDPVHVLLLNKFPVIPEHVLVVTKEFQEQDQPLDAPDMEALVPVMEAFQAAGKDPFAFYNCGFASGCSQTHRHIQVFPLDRAIPLEQDIAAAAQVHPTHTTSTLPFAHYAAPNPRTGYGMHAAYSTLLAHARADFPSAEAHNLLVTQRWMMLVPRTQARDPATGLSANAVAYTGSSLVTTDEQIEAVRERGLLTALVEMGCPNPRAVAVAEERGA</sequence>
<dbReference type="OMA" id="GLWFFNS"/>
<dbReference type="GO" id="GO:0003877">
    <property type="term" value="F:ATP:ADP adenylyltransferase activity"/>
    <property type="evidence" value="ECO:0007669"/>
    <property type="project" value="InterPro"/>
</dbReference>
<dbReference type="InterPro" id="IPR036265">
    <property type="entry name" value="HIT-like_sf"/>
</dbReference>
<reference evidence="5" key="2">
    <citation type="submission" date="2009-11" db="EMBL/GenBank/DDBJ databases">
        <title>The Genome Sequence of Allomyces macrogynus strain ATCC 38327.</title>
        <authorList>
            <consortium name="The Broad Institute Genome Sequencing Platform"/>
            <person name="Russ C."/>
            <person name="Cuomo C."/>
            <person name="Shea T."/>
            <person name="Young S.K."/>
            <person name="Zeng Q."/>
            <person name="Koehrsen M."/>
            <person name="Haas B."/>
            <person name="Borodovsky M."/>
            <person name="Guigo R."/>
            <person name="Alvarado L."/>
            <person name="Berlin A."/>
            <person name="Borenstein D."/>
            <person name="Chen Z."/>
            <person name="Engels R."/>
            <person name="Freedman E."/>
            <person name="Gellesch M."/>
            <person name="Goldberg J."/>
            <person name="Griggs A."/>
            <person name="Gujja S."/>
            <person name="Heiman D."/>
            <person name="Hepburn T."/>
            <person name="Howarth C."/>
            <person name="Jen D."/>
            <person name="Larson L."/>
            <person name="Lewis B."/>
            <person name="Mehta T."/>
            <person name="Park D."/>
            <person name="Pearson M."/>
            <person name="Roberts A."/>
            <person name="Saif S."/>
            <person name="Shenoy N."/>
            <person name="Sisk P."/>
            <person name="Stolte C."/>
            <person name="Sykes S."/>
            <person name="Walk T."/>
            <person name="White J."/>
            <person name="Yandava C."/>
            <person name="Burger G."/>
            <person name="Gray M.W."/>
            <person name="Holland P.W.H."/>
            <person name="King N."/>
            <person name="Lang F.B.F."/>
            <person name="Roger A.J."/>
            <person name="Ruiz-Trillo I."/>
            <person name="Lander E."/>
            <person name="Nusbaum C."/>
        </authorList>
    </citation>
    <scope>NUCLEOTIDE SEQUENCE [LARGE SCALE GENOMIC DNA]</scope>
    <source>
        <strain evidence="5">ATCC 38327</strain>
    </source>
</reference>
<protein>
    <submittedName>
        <fullName evidence="4">Uncharacterized protein</fullName>
    </submittedName>
</protein>
<dbReference type="InterPro" id="IPR045759">
    <property type="entry name" value="Ap4A_phos1/2_N"/>
</dbReference>
<dbReference type="InterPro" id="IPR009163">
    <property type="entry name" value="Ap4A_phos1/2"/>
</dbReference>
<dbReference type="STRING" id="578462.A0A0L0TEF5"/>
<evidence type="ECO:0000313" key="4">
    <source>
        <dbReference type="EMBL" id="KNE73046.1"/>
    </source>
</evidence>
<dbReference type="Pfam" id="PF09830">
    <property type="entry name" value="ATP_transf"/>
    <property type="match status" value="1"/>
</dbReference>
<evidence type="ECO:0000313" key="5">
    <source>
        <dbReference type="Proteomes" id="UP000054350"/>
    </source>
</evidence>
<feature type="active site" description="Nucleophile" evidence="1">
    <location>
        <position position="154"/>
    </location>
</feature>
<feature type="domain" description="ATP adenylyltransferase C-terminal" evidence="2">
    <location>
        <begin position="184"/>
        <end position="283"/>
    </location>
</feature>
<dbReference type="InterPro" id="IPR019200">
    <property type="entry name" value="ATP_adenylylTrfase_C"/>
</dbReference>
<dbReference type="AlphaFoldDB" id="A0A0L0TEF5"/>
<dbReference type="GO" id="GO:0005524">
    <property type="term" value="F:ATP binding"/>
    <property type="evidence" value="ECO:0007669"/>
    <property type="project" value="InterPro"/>
</dbReference>
<dbReference type="eggNOG" id="ENOG502QRAQ">
    <property type="taxonomic scope" value="Eukaryota"/>
</dbReference>
<organism evidence="4 5">
    <name type="scientific">Allomyces macrogynus (strain ATCC 38327)</name>
    <name type="common">Allomyces javanicus var. macrogynus</name>
    <dbReference type="NCBI Taxonomy" id="578462"/>
    <lineage>
        <taxon>Eukaryota</taxon>
        <taxon>Fungi</taxon>
        <taxon>Fungi incertae sedis</taxon>
        <taxon>Blastocladiomycota</taxon>
        <taxon>Blastocladiomycetes</taxon>
        <taxon>Blastocladiales</taxon>
        <taxon>Blastocladiaceae</taxon>
        <taxon>Allomyces</taxon>
    </lineage>
</organism>
<gene>
    <name evidence="4" type="ORF">AMAG_17316</name>
</gene>
<reference evidence="4 5" key="1">
    <citation type="submission" date="2009-11" db="EMBL/GenBank/DDBJ databases">
        <title>Annotation of Allomyces macrogynus ATCC 38327.</title>
        <authorList>
            <consortium name="The Broad Institute Genome Sequencing Platform"/>
            <person name="Russ C."/>
            <person name="Cuomo C."/>
            <person name="Burger G."/>
            <person name="Gray M.W."/>
            <person name="Holland P.W.H."/>
            <person name="King N."/>
            <person name="Lang F.B.F."/>
            <person name="Roger A.J."/>
            <person name="Ruiz-Trillo I."/>
            <person name="Young S.K."/>
            <person name="Zeng Q."/>
            <person name="Gargeya S."/>
            <person name="Fitzgerald M."/>
            <person name="Haas B."/>
            <person name="Abouelleil A."/>
            <person name="Alvarado L."/>
            <person name="Arachchi H.M."/>
            <person name="Berlin A."/>
            <person name="Chapman S.B."/>
            <person name="Gearin G."/>
            <person name="Goldberg J."/>
            <person name="Griggs A."/>
            <person name="Gujja S."/>
            <person name="Hansen M."/>
            <person name="Heiman D."/>
            <person name="Howarth C."/>
            <person name="Larimer J."/>
            <person name="Lui A."/>
            <person name="MacDonald P.J.P."/>
            <person name="McCowen C."/>
            <person name="Montmayeur A."/>
            <person name="Murphy C."/>
            <person name="Neiman D."/>
            <person name="Pearson M."/>
            <person name="Priest M."/>
            <person name="Roberts A."/>
            <person name="Saif S."/>
            <person name="Shea T."/>
            <person name="Sisk P."/>
            <person name="Stolte C."/>
            <person name="Sykes S."/>
            <person name="Wortman J."/>
            <person name="Nusbaum C."/>
            <person name="Birren B."/>
        </authorList>
    </citation>
    <scope>NUCLEOTIDE SEQUENCE [LARGE SCALE GENOMIC DNA]</scope>
    <source>
        <strain evidence="4 5">ATCC 38327</strain>
    </source>
</reference>
<dbReference type="VEuPathDB" id="FungiDB:AMAG_17316"/>
<name>A0A0L0TEF5_ALLM3</name>
<dbReference type="PIRSF" id="PIRSF000846">
    <property type="entry name" value="ATP_adenylyltr"/>
    <property type="match status" value="1"/>
</dbReference>
<proteinExistence type="predicted"/>
<dbReference type="EMBL" id="GG745387">
    <property type="protein sequence ID" value="KNE73046.1"/>
    <property type="molecule type" value="Genomic_DNA"/>
</dbReference>
<dbReference type="Gene3D" id="3.30.428.70">
    <property type="match status" value="1"/>
</dbReference>
<keyword evidence="5" id="KW-1185">Reference proteome</keyword>
<dbReference type="PANTHER" id="PTHR38420:SF1">
    <property type="entry name" value="PUTATIVE (AFU_ORTHOLOGUE AFUA_5G14690)-RELATED"/>
    <property type="match status" value="1"/>
</dbReference>
<dbReference type="InterPro" id="IPR043171">
    <property type="entry name" value="Ap4A_phos1/2-like"/>
</dbReference>